<dbReference type="SUPFAM" id="SSF53474">
    <property type="entry name" value="alpha/beta-Hydrolases"/>
    <property type="match status" value="1"/>
</dbReference>
<name>A0A1G7ZSE1_9MICO</name>
<dbReference type="PROSITE" id="PS01174">
    <property type="entry name" value="LIPASE_GDXG_SER"/>
    <property type="match status" value="1"/>
</dbReference>
<feature type="domain" description="BD-FAE-like" evidence="4">
    <location>
        <begin position="91"/>
        <end position="299"/>
    </location>
</feature>
<dbReference type="InterPro" id="IPR033140">
    <property type="entry name" value="Lipase_GDXG_put_SER_AS"/>
</dbReference>
<dbReference type="InterPro" id="IPR029058">
    <property type="entry name" value="AB_hydrolase_fold"/>
</dbReference>
<feature type="active site" evidence="3">
    <location>
        <position position="183"/>
    </location>
</feature>
<protein>
    <submittedName>
        <fullName evidence="5">Acetyl esterase/lipase</fullName>
    </submittedName>
</protein>
<evidence type="ECO:0000256" key="3">
    <source>
        <dbReference type="PROSITE-ProRule" id="PRU10038"/>
    </source>
</evidence>
<evidence type="ECO:0000256" key="1">
    <source>
        <dbReference type="ARBA" id="ARBA00010515"/>
    </source>
</evidence>
<organism evidence="5 6">
    <name type="scientific">Microbacterium pygmaeum</name>
    <dbReference type="NCBI Taxonomy" id="370764"/>
    <lineage>
        <taxon>Bacteria</taxon>
        <taxon>Bacillati</taxon>
        <taxon>Actinomycetota</taxon>
        <taxon>Actinomycetes</taxon>
        <taxon>Micrococcales</taxon>
        <taxon>Microbacteriaceae</taxon>
        <taxon>Microbacterium</taxon>
    </lineage>
</organism>
<dbReference type="Pfam" id="PF20434">
    <property type="entry name" value="BD-FAE"/>
    <property type="match status" value="1"/>
</dbReference>
<gene>
    <name evidence="5" type="ORF">SAMN04489810_2151</name>
</gene>
<reference evidence="5 6" key="1">
    <citation type="submission" date="2016-10" db="EMBL/GenBank/DDBJ databases">
        <authorList>
            <person name="de Groot N.N."/>
        </authorList>
    </citation>
    <scope>NUCLEOTIDE SEQUENCE [LARGE SCALE GENOMIC DNA]</scope>
    <source>
        <strain evidence="5 6">DSM 23142</strain>
    </source>
</reference>
<evidence type="ECO:0000259" key="4">
    <source>
        <dbReference type="Pfam" id="PF20434"/>
    </source>
</evidence>
<dbReference type="InterPro" id="IPR049492">
    <property type="entry name" value="BD-FAE-like_dom"/>
</dbReference>
<dbReference type="RefSeq" id="WP_231917620.1">
    <property type="nucleotide sequence ID" value="NZ_LT629692.1"/>
</dbReference>
<dbReference type="PANTHER" id="PTHR48081">
    <property type="entry name" value="AB HYDROLASE SUPERFAMILY PROTEIN C4A8.06C"/>
    <property type="match status" value="1"/>
</dbReference>
<comment type="similarity">
    <text evidence="1">Belongs to the 'GDXG' lipolytic enzyme family.</text>
</comment>
<dbReference type="GO" id="GO:0016787">
    <property type="term" value="F:hydrolase activity"/>
    <property type="evidence" value="ECO:0007669"/>
    <property type="project" value="UniProtKB-KW"/>
</dbReference>
<proteinExistence type="inferred from homology"/>
<sequence length="354" mass="37893">MTRPEATAPRPWYRRKRMLIPASTLLVLLAFATFAFVNPWPTALLIRAVFAADGASMTAEMQKHAPPAESLEAHLDVQYGPRGTGGEDTQLDLFSPADSTGALPTIVWIHGGAWLEGAKEDRDPYTQILAAAGYTVASLNYTLAPEATYPTAITQLNDALGFLSTHADRYRIDPDRLILAGDSAGAQLASQLATMITSPRYADLVGVSPAIQPTQLAGVILYCGVYDVSEIPNAPGLGGWGFRTALWAYLGTKDWADTPGGEQMSTIDDVTSDFPPTWISGGNADPLTATQSKPLAAKLNGFGVDVTELFFPDDTVPALGHEYQFHLDLDNAQLALRSSIGWLDALTAVQPSTD</sequence>
<keyword evidence="2" id="KW-0378">Hydrolase</keyword>
<accession>A0A1G7ZSE1</accession>
<dbReference type="AlphaFoldDB" id="A0A1G7ZSE1"/>
<dbReference type="Proteomes" id="UP000199009">
    <property type="component" value="Chromosome I"/>
</dbReference>
<dbReference type="EMBL" id="LT629692">
    <property type="protein sequence ID" value="SDH11594.1"/>
    <property type="molecule type" value="Genomic_DNA"/>
</dbReference>
<evidence type="ECO:0000256" key="2">
    <source>
        <dbReference type="ARBA" id="ARBA00022801"/>
    </source>
</evidence>
<dbReference type="PANTHER" id="PTHR48081:SF33">
    <property type="entry name" value="KYNURENINE FORMAMIDASE"/>
    <property type="match status" value="1"/>
</dbReference>
<evidence type="ECO:0000313" key="5">
    <source>
        <dbReference type="EMBL" id="SDH11594.1"/>
    </source>
</evidence>
<evidence type="ECO:0000313" key="6">
    <source>
        <dbReference type="Proteomes" id="UP000199009"/>
    </source>
</evidence>
<keyword evidence="6" id="KW-1185">Reference proteome</keyword>
<dbReference type="Gene3D" id="3.40.50.1820">
    <property type="entry name" value="alpha/beta hydrolase"/>
    <property type="match status" value="1"/>
</dbReference>
<dbReference type="InterPro" id="IPR050300">
    <property type="entry name" value="GDXG_lipolytic_enzyme"/>
</dbReference>
<dbReference type="STRING" id="370764.SAMN04489810_2151"/>